<evidence type="ECO:0000313" key="1">
    <source>
        <dbReference type="EMBL" id="KRY64402.1"/>
    </source>
</evidence>
<accession>A0A0V1DT93</accession>
<evidence type="ECO:0000313" key="2">
    <source>
        <dbReference type="Proteomes" id="UP000055024"/>
    </source>
</evidence>
<dbReference type="EMBL" id="JYDP01007839">
    <property type="protein sequence ID" value="KRY64402.1"/>
    <property type="molecule type" value="Genomic_DNA"/>
</dbReference>
<name>A0A0V1DT93_9BILA</name>
<protein>
    <submittedName>
        <fullName evidence="1">Uncharacterized protein</fullName>
    </submittedName>
</protein>
<gene>
    <name evidence="1" type="ORF">T11_18523</name>
</gene>
<dbReference type="Proteomes" id="UP000055024">
    <property type="component" value="Unassembled WGS sequence"/>
</dbReference>
<keyword evidence="2" id="KW-1185">Reference proteome</keyword>
<comment type="caution">
    <text evidence="1">The sequence shown here is derived from an EMBL/GenBank/DDBJ whole genome shotgun (WGS) entry which is preliminary data.</text>
</comment>
<sequence>MEFAKRASGFVGLNKWDHHNMRNCIKGLQH</sequence>
<proteinExistence type="predicted"/>
<reference evidence="1 2" key="1">
    <citation type="submission" date="2015-01" db="EMBL/GenBank/DDBJ databases">
        <title>Evolution of Trichinella species and genotypes.</title>
        <authorList>
            <person name="Korhonen P.K."/>
            <person name="Edoardo P."/>
            <person name="Giuseppe L.R."/>
            <person name="Gasser R.B."/>
        </authorList>
    </citation>
    <scope>NUCLEOTIDE SEQUENCE [LARGE SCALE GENOMIC DNA]</scope>
    <source>
        <strain evidence="1">ISS1029</strain>
    </source>
</reference>
<dbReference type="AlphaFoldDB" id="A0A0V1DT93"/>
<organism evidence="1 2">
    <name type="scientific">Trichinella zimbabwensis</name>
    <dbReference type="NCBI Taxonomy" id="268475"/>
    <lineage>
        <taxon>Eukaryota</taxon>
        <taxon>Metazoa</taxon>
        <taxon>Ecdysozoa</taxon>
        <taxon>Nematoda</taxon>
        <taxon>Enoplea</taxon>
        <taxon>Dorylaimia</taxon>
        <taxon>Trichinellida</taxon>
        <taxon>Trichinellidae</taxon>
        <taxon>Trichinella</taxon>
    </lineage>
</organism>